<sequence>MFFVLLLLVIFIIYSIFKGGVLKRETRYLITNEWNEPIPAKVYSRIVKSEINGEKEEIYQILIFFDNKNTYNPVLIIPKYSVIGIVEGGRGEFWNFNGIMFQKSKKSNEYTSLTNILVFDDSPPIVYISFETNKIIFNTFGNLTEYGQKIILNKR</sequence>
<organism evidence="1 2">
    <name type="scientific">Bergeyella zoohelcum</name>
    <dbReference type="NCBI Taxonomy" id="1015"/>
    <lineage>
        <taxon>Bacteria</taxon>
        <taxon>Pseudomonadati</taxon>
        <taxon>Bacteroidota</taxon>
        <taxon>Flavobacteriia</taxon>
        <taxon>Flavobacteriales</taxon>
        <taxon>Weeksellaceae</taxon>
        <taxon>Bergeyella</taxon>
    </lineage>
</organism>
<proteinExistence type="predicted"/>
<gene>
    <name evidence="1" type="ORF">NCTC11661_00897</name>
</gene>
<dbReference type="AlphaFoldDB" id="A0A376C0G6"/>
<dbReference type="Proteomes" id="UP000255515">
    <property type="component" value="Unassembled WGS sequence"/>
</dbReference>
<reference evidence="1 2" key="1">
    <citation type="submission" date="2018-06" db="EMBL/GenBank/DDBJ databases">
        <authorList>
            <consortium name="Pathogen Informatics"/>
            <person name="Doyle S."/>
        </authorList>
    </citation>
    <scope>NUCLEOTIDE SEQUENCE [LARGE SCALE GENOMIC DNA]</scope>
    <source>
        <strain evidence="1 2">NCTC11661</strain>
    </source>
</reference>
<dbReference type="EMBL" id="UFTJ01000001">
    <property type="protein sequence ID" value="SSZ47231.1"/>
    <property type="molecule type" value="Genomic_DNA"/>
</dbReference>
<accession>A0A376C0G6</accession>
<name>A0A376C0G6_9FLAO</name>
<protein>
    <submittedName>
        <fullName evidence="1">Uncharacterized protein</fullName>
    </submittedName>
</protein>
<evidence type="ECO:0000313" key="1">
    <source>
        <dbReference type="EMBL" id="SSZ47231.1"/>
    </source>
</evidence>
<evidence type="ECO:0000313" key="2">
    <source>
        <dbReference type="Proteomes" id="UP000255515"/>
    </source>
</evidence>